<feature type="transmembrane region" description="Helical" evidence="6">
    <location>
        <begin position="253"/>
        <end position="279"/>
    </location>
</feature>
<keyword evidence="2" id="KW-1003">Cell membrane</keyword>
<evidence type="ECO:0000313" key="10">
    <source>
        <dbReference type="EMBL" id="SVA27996.1"/>
    </source>
</evidence>
<dbReference type="PANTHER" id="PTHR33932:SF4">
    <property type="entry name" value="NA(+)_H(+) ANTIPORTER SUBUNIT B"/>
    <property type="match status" value="1"/>
</dbReference>
<dbReference type="PANTHER" id="PTHR33932">
    <property type="entry name" value="NA(+)/H(+) ANTIPORTER SUBUNIT B"/>
    <property type="match status" value="1"/>
</dbReference>
<evidence type="ECO:0000259" key="8">
    <source>
        <dbReference type="Pfam" id="PF13244"/>
    </source>
</evidence>
<feature type="transmembrane region" description="Helical" evidence="6">
    <location>
        <begin position="299"/>
        <end position="322"/>
    </location>
</feature>
<feature type="transmembrane region" description="Helical" evidence="6">
    <location>
        <begin position="222"/>
        <end position="241"/>
    </location>
</feature>
<feature type="transmembrane region" description="Helical" evidence="6">
    <location>
        <begin position="75"/>
        <end position="96"/>
    </location>
</feature>
<proteinExistence type="predicted"/>
<protein>
    <recommendedName>
        <fullName evidence="11">Na+/H+ antiporter MnhB subunit-related protein domain-containing protein</fullName>
    </recommendedName>
</protein>
<keyword evidence="5 6" id="KW-0472">Membrane</keyword>
<evidence type="ECO:0000259" key="7">
    <source>
        <dbReference type="Pfam" id="PF04039"/>
    </source>
</evidence>
<dbReference type="InterPro" id="IPR046806">
    <property type="entry name" value="MrpA_C/MbhE"/>
</dbReference>
<feature type="domain" description="MrpA C-terminal/MbhE" evidence="9">
    <location>
        <begin position="108"/>
        <end position="162"/>
    </location>
</feature>
<feature type="domain" description="Na+/H+ antiporter MnhB subunit-related protein" evidence="7">
    <location>
        <begin position="191"/>
        <end position="316"/>
    </location>
</feature>
<feature type="transmembrane region" description="Helical" evidence="6">
    <location>
        <begin position="143"/>
        <end position="161"/>
    </location>
</feature>
<evidence type="ECO:0000256" key="6">
    <source>
        <dbReference type="SAM" id="Phobius"/>
    </source>
</evidence>
<dbReference type="InterPro" id="IPR007182">
    <property type="entry name" value="MnhB"/>
</dbReference>
<dbReference type="NCBIfam" id="NF009159">
    <property type="entry name" value="PRK12504.1"/>
    <property type="match status" value="1"/>
</dbReference>
<dbReference type="Pfam" id="PF13244">
    <property type="entry name" value="MbhD"/>
    <property type="match status" value="1"/>
</dbReference>
<dbReference type="NCBIfam" id="NF009162">
    <property type="entry name" value="PRK12508.1"/>
    <property type="match status" value="1"/>
</dbReference>
<evidence type="ECO:0000256" key="3">
    <source>
        <dbReference type="ARBA" id="ARBA00022692"/>
    </source>
</evidence>
<evidence type="ECO:0000256" key="4">
    <source>
        <dbReference type="ARBA" id="ARBA00022989"/>
    </source>
</evidence>
<sequence length="332" mass="35638">MVVLFAVVALSIRNLMGAAVVFGAYSFMMCLIWAGMGAVDVAFTEAAVGAGVSTVFIVSTIYNTSATMRSRPGGMAFKLFIGVVVTLAGVFLLSALPDFPDWGDPNSPANATVAPYYIENSIRDTHVPNLVTSVLADYRGFDTLLETIVVFIACIAIYSILRIETAKSKTDEPEEDIATAPPSYDPSDSLIVRQASRFMVPFMQLFALYVIAHGHYSPGGGFQGGVILGASLILLAISFDLKFLLRQWREKPLMLLVASGVCLYATVGLACMFTGGNYLDYGSLDSVLPNDRAMARSHGILLVEIGVGITVMFSMLAIHINLASNGRFDRGL</sequence>
<keyword evidence="3 6" id="KW-0812">Transmembrane</keyword>
<dbReference type="InterPro" id="IPR025383">
    <property type="entry name" value="MrpA_C/MbhD"/>
</dbReference>
<evidence type="ECO:0000256" key="1">
    <source>
        <dbReference type="ARBA" id="ARBA00004651"/>
    </source>
</evidence>
<dbReference type="EMBL" id="UINC01006517">
    <property type="protein sequence ID" value="SVA27996.1"/>
    <property type="molecule type" value="Genomic_DNA"/>
</dbReference>
<evidence type="ECO:0008006" key="11">
    <source>
        <dbReference type="Google" id="ProtNLM"/>
    </source>
</evidence>
<feature type="transmembrane region" description="Helical" evidence="6">
    <location>
        <begin position="41"/>
        <end position="63"/>
    </location>
</feature>
<dbReference type="InterPro" id="IPR050622">
    <property type="entry name" value="CPA3_antiporter_subunitB"/>
</dbReference>
<dbReference type="Pfam" id="PF04039">
    <property type="entry name" value="MnhB"/>
    <property type="match status" value="1"/>
</dbReference>
<reference evidence="10" key="1">
    <citation type="submission" date="2018-05" db="EMBL/GenBank/DDBJ databases">
        <authorList>
            <person name="Lanie J.A."/>
            <person name="Ng W.-L."/>
            <person name="Kazmierczak K.M."/>
            <person name="Andrzejewski T.M."/>
            <person name="Davidsen T.M."/>
            <person name="Wayne K.J."/>
            <person name="Tettelin H."/>
            <person name="Glass J.I."/>
            <person name="Rusch D."/>
            <person name="Podicherti R."/>
            <person name="Tsui H.-C.T."/>
            <person name="Winkler M.E."/>
        </authorList>
    </citation>
    <scope>NUCLEOTIDE SEQUENCE</scope>
</reference>
<dbReference type="GO" id="GO:0005886">
    <property type="term" value="C:plasma membrane"/>
    <property type="evidence" value="ECO:0007669"/>
    <property type="project" value="UniProtKB-SubCell"/>
</dbReference>
<dbReference type="Pfam" id="PF20501">
    <property type="entry name" value="MbhE"/>
    <property type="match status" value="1"/>
</dbReference>
<dbReference type="AlphaFoldDB" id="A0A381UIG2"/>
<name>A0A381UIG2_9ZZZZ</name>
<feature type="domain" description="MrpA C-terminal/MbhD" evidence="8">
    <location>
        <begin position="1"/>
        <end position="64"/>
    </location>
</feature>
<organism evidence="10">
    <name type="scientific">marine metagenome</name>
    <dbReference type="NCBI Taxonomy" id="408172"/>
    <lineage>
        <taxon>unclassified sequences</taxon>
        <taxon>metagenomes</taxon>
        <taxon>ecological metagenomes</taxon>
    </lineage>
</organism>
<accession>A0A381UIG2</accession>
<evidence type="ECO:0000256" key="5">
    <source>
        <dbReference type="ARBA" id="ARBA00023136"/>
    </source>
</evidence>
<keyword evidence="4 6" id="KW-1133">Transmembrane helix</keyword>
<evidence type="ECO:0000259" key="9">
    <source>
        <dbReference type="Pfam" id="PF20501"/>
    </source>
</evidence>
<comment type="subcellular location">
    <subcellularLocation>
        <location evidence="1">Cell membrane</location>
        <topology evidence="1">Multi-pass membrane protein</topology>
    </subcellularLocation>
</comment>
<evidence type="ECO:0000256" key="2">
    <source>
        <dbReference type="ARBA" id="ARBA00022475"/>
    </source>
</evidence>
<feature type="transmembrane region" description="Helical" evidence="6">
    <location>
        <begin position="198"/>
        <end position="216"/>
    </location>
</feature>
<gene>
    <name evidence="10" type="ORF">METZ01_LOCUS80850</name>
</gene>
<dbReference type="NCBIfam" id="NF009161">
    <property type="entry name" value="PRK12507.1"/>
    <property type="match status" value="1"/>
</dbReference>